<dbReference type="SUPFAM" id="SSF53062">
    <property type="entry name" value="PTS system fructose IIA component-like"/>
    <property type="match status" value="1"/>
</dbReference>
<dbReference type="GO" id="GO:0006355">
    <property type="term" value="P:regulation of DNA-templated transcription"/>
    <property type="evidence" value="ECO:0007669"/>
    <property type="project" value="InterPro"/>
</dbReference>
<dbReference type="InterPro" id="IPR025943">
    <property type="entry name" value="Sigma_54_int_dom_ATP-bd_2"/>
</dbReference>
<dbReference type="Pfam" id="PF00874">
    <property type="entry name" value="PRD"/>
    <property type="match status" value="1"/>
</dbReference>
<dbReference type="SMART" id="SM00382">
    <property type="entry name" value="AAA"/>
    <property type="match status" value="1"/>
</dbReference>
<dbReference type="InterPro" id="IPR004701">
    <property type="entry name" value="PTS_EIIA_man-typ"/>
</dbReference>
<dbReference type="PROSITE" id="PS00675">
    <property type="entry name" value="SIGMA54_INTERACT_1"/>
    <property type="match status" value="1"/>
</dbReference>
<dbReference type="InterPro" id="IPR036634">
    <property type="entry name" value="PRD_sf"/>
</dbReference>
<evidence type="ECO:0000256" key="2">
    <source>
        <dbReference type="ARBA" id="ARBA00022741"/>
    </source>
</evidence>
<keyword evidence="8" id="KW-1185">Reference proteome</keyword>
<dbReference type="GO" id="GO:0009401">
    <property type="term" value="P:phosphoenolpyruvate-dependent sugar phosphotransferase system"/>
    <property type="evidence" value="ECO:0007669"/>
    <property type="project" value="InterPro"/>
</dbReference>
<dbReference type="PROSITE" id="PS50045">
    <property type="entry name" value="SIGMA54_INTERACT_4"/>
    <property type="match status" value="1"/>
</dbReference>
<keyword evidence="1" id="KW-0808">Transferase</keyword>
<reference evidence="7 8" key="1">
    <citation type="submission" date="2017-05" db="EMBL/GenBank/DDBJ databases">
        <title>Vagococcus spp. assemblies.</title>
        <authorList>
            <person name="Gulvik C.A."/>
        </authorList>
    </citation>
    <scope>NUCLEOTIDE SEQUENCE [LARGE SCALE GENOMIC DNA]</scope>
    <source>
        <strain evidence="7 8">NCFB 2777</strain>
    </source>
</reference>
<proteinExistence type="predicted"/>
<sequence length="964" mass="110087">MSFFVFLDHSTTLIIKTRLAFVSKIIYHASIIKAPKISASEGERMKKEEYLAYLLSKGKKAITLSEEAYQFATTKEIAIETGQKQTVVNHHLNNLFKEEQLIKINTKPVYYIPVAVIVESYQKQPQKAIYDSFLELEKEVGGEILESLIGSSRSLSEPLRQCKVALKYPNNGLPLLITGDTGTGKTFLVKQLYQYAIKQGILAQGAPLEIFNCAEYADNPELLTSKLFGYRKGSFTGAETDREGLIAASDGGILFIDEVHRLSSESQEKLFYFIDEGKYKPMGENTHWSQAQVRLMFATTEKVDEYLLDTFIRRIPIVTNLPSLDSRGYQEKKAFLLHFFKEEAKNIQQPISLSIELFRFLITYSYTGNVGEMKNLIKYLVGHAFIKVNNQSETVKVLVSFLPEKMKSEVIQFVDMFSETLITILPTGEVTDPDYDLKQVLYAEMVNETSRLSQQLLTEELSVREYINQNYEAVDKLIVTHKSKKLIDPEIHELIQQHMGQISKTMYDIHQIDLSLEAQKAISDYLEIVFSVANYETELSADVMAVLARLEQEGSVPYSQMFLLKELLYQVLPYADDRLTFFDILIFTVIVSYYYHTFSIDKIQGVIICHGHSTASSLSQTANQMIGQRVFHGIDMDLDVSFYEITRKLRRYLSLHETRNGTVVLIDIGHTEDLRLALQDKVAGPFAVIDNVSTKLALDVGFKIINKENITQLVSSASDQHYSHYSVFEPEAPKEKALIISCQTGIGTANKLKEIFMATIPKSANLNLVVTDFDHLTKMKTNTTFFARYDVLGSIGTTNPRIDDVPFLGLDDIMSEEGIEHLQRMFSDHLDVKEIHSLNNGLMKALSLENLVTMLSILNPEKTIQLISEMMEYWEKEFKLSIPNNLRTALYIHISCMIERVITRTYVENQREDLEEFKAQHQFFVTVIKKGLEKFEGIYHVQVDFGELAYLHQLFSLNLNDFPF</sequence>
<keyword evidence="2" id="KW-0547">Nucleotide-binding</keyword>
<dbReference type="Pfam" id="PF00158">
    <property type="entry name" value="Sigma54_activat"/>
    <property type="match status" value="1"/>
</dbReference>
<dbReference type="InterPro" id="IPR011608">
    <property type="entry name" value="PRD"/>
</dbReference>
<evidence type="ECO:0000259" key="5">
    <source>
        <dbReference type="PROSITE" id="PS51096"/>
    </source>
</evidence>
<dbReference type="PROSITE" id="PS00676">
    <property type="entry name" value="SIGMA54_INTERACT_2"/>
    <property type="match status" value="1"/>
</dbReference>
<dbReference type="InterPro" id="IPR002078">
    <property type="entry name" value="Sigma_54_int"/>
</dbReference>
<feature type="domain" description="PRD" evidence="6">
    <location>
        <begin position="858"/>
        <end position="964"/>
    </location>
</feature>
<dbReference type="InterPro" id="IPR027417">
    <property type="entry name" value="P-loop_NTPase"/>
</dbReference>
<dbReference type="AlphaFoldDB" id="A0A429ZCZ9"/>
<evidence type="ECO:0008006" key="9">
    <source>
        <dbReference type="Google" id="ProtNLM"/>
    </source>
</evidence>
<dbReference type="Proteomes" id="UP000287239">
    <property type="component" value="Unassembled WGS sequence"/>
</dbReference>
<dbReference type="Gene3D" id="3.40.50.510">
    <property type="entry name" value="Phosphotransferase system, mannose-type IIA component"/>
    <property type="match status" value="1"/>
</dbReference>
<dbReference type="PANTHER" id="PTHR32071">
    <property type="entry name" value="TRANSCRIPTIONAL REGULATORY PROTEIN"/>
    <property type="match status" value="1"/>
</dbReference>
<accession>A0A429ZCZ9</accession>
<evidence type="ECO:0000256" key="3">
    <source>
        <dbReference type="ARBA" id="ARBA00022840"/>
    </source>
</evidence>
<feature type="domain" description="PTS EIIA type-4" evidence="5">
    <location>
        <begin position="602"/>
        <end position="725"/>
    </location>
</feature>
<feature type="domain" description="Sigma-54 factor interaction" evidence="4">
    <location>
        <begin position="148"/>
        <end position="382"/>
    </location>
</feature>
<name>A0A429ZCZ9_9ENTE</name>
<dbReference type="OrthoDB" id="9771372at2"/>
<dbReference type="Gene3D" id="1.10.1790.10">
    <property type="entry name" value="PRD domain"/>
    <property type="match status" value="1"/>
</dbReference>
<gene>
    <name evidence="7" type="ORF">CBF35_13930</name>
</gene>
<evidence type="ECO:0000259" key="6">
    <source>
        <dbReference type="PROSITE" id="PS51372"/>
    </source>
</evidence>
<dbReference type="SUPFAM" id="SSF63520">
    <property type="entry name" value="PTS-regulatory domain, PRD"/>
    <property type="match status" value="1"/>
</dbReference>
<dbReference type="EMBL" id="NGJU01000028">
    <property type="protein sequence ID" value="RST91561.1"/>
    <property type="molecule type" value="Genomic_DNA"/>
</dbReference>
<dbReference type="GO" id="GO:0016740">
    <property type="term" value="F:transferase activity"/>
    <property type="evidence" value="ECO:0007669"/>
    <property type="project" value="UniProtKB-KW"/>
</dbReference>
<comment type="caution">
    <text evidence="7">The sequence shown here is derived from an EMBL/GenBank/DDBJ whole genome shotgun (WGS) entry which is preliminary data.</text>
</comment>
<organism evidence="7 8">
    <name type="scientific">Vagococcus salmoninarum</name>
    <dbReference type="NCBI Taxonomy" id="2739"/>
    <lineage>
        <taxon>Bacteria</taxon>
        <taxon>Bacillati</taxon>
        <taxon>Bacillota</taxon>
        <taxon>Bacilli</taxon>
        <taxon>Lactobacillales</taxon>
        <taxon>Enterococcaceae</taxon>
        <taxon>Vagococcus</taxon>
    </lineage>
</organism>
<dbReference type="CDD" id="cd00009">
    <property type="entry name" value="AAA"/>
    <property type="match status" value="1"/>
</dbReference>
<dbReference type="GO" id="GO:0016020">
    <property type="term" value="C:membrane"/>
    <property type="evidence" value="ECO:0007669"/>
    <property type="project" value="InterPro"/>
</dbReference>
<dbReference type="PANTHER" id="PTHR32071:SF38">
    <property type="entry name" value="PSP OPERON TRANSCRIPTIONAL ACTIVATOR"/>
    <property type="match status" value="1"/>
</dbReference>
<dbReference type="InterPro" id="IPR003593">
    <property type="entry name" value="AAA+_ATPase"/>
</dbReference>
<evidence type="ECO:0000313" key="8">
    <source>
        <dbReference type="Proteomes" id="UP000287239"/>
    </source>
</evidence>
<dbReference type="InterPro" id="IPR025662">
    <property type="entry name" value="Sigma_54_int_dom_ATP-bd_1"/>
</dbReference>
<dbReference type="PROSITE" id="PS51096">
    <property type="entry name" value="PTS_EIIA_TYPE_4"/>
    <property type="match status" value="1"/>
</dbReference>
<keyword evidence="3" id="KW-0067">ATP-binding</keyword>
<dbReference type="Gene3D" id="3.40.50.300">
    <property type="entry name" value="P-loop containing nucleotide triphosphate hydrolases"/>
    <property type="match status" value="1"/>
</dbReference>
<dbReference type="SUPFAM" id="SSF52540">
    <property type="entry name" value="P-loop containing nucleoside triphosphate hydrolases"/>
    <property type="match status" value="1"/>
</dbReference>
<evidence type="ECO:0000259" key="4">
    <source>
        <dbReference type="PROSITE" id="PS50045"/>
    </source>
</evidence>
<dbReference type="InterPro" id="IPR036662">
    <property type="entry name" value="PTS_EIIA_man-typ_sf"/>
</dbReference>
<dbReference type="GO" id="GO:0005524">
    <property type="term" value="F:ATP binding"/>
    <property type="evidence" value="ECO:0007669"/>
    <property type="project" value="UniProtKB-KW"/>
</dbReference>
<dbReference type="PROSITE" id="PS51372">
    <property type="entry name" value="PRD_2"/>
    <property type="match status" value="1"/>
</dbReference>
<evidence type="ECO:0000313" key="7">
    <source>
        <dbReference type="EMBL" id="RST91561.1"/>
    </source>
</evidence>
<protein>
    <recommendedName>
        <fullName evidence="9">Transcription antiterminator BglG</fullName>
    </recommendedName>
</protein>
<evidence type="ECO:0000256" key="1">
    <source>
        <dbReference type="ARBA" id="ARBA00022679"/>
    </source>
</evidence>